<dbReference type="HOGENOM" id="CLU_010194_1_0_1"/>
<keyword evidence="4" id="KW-1185">Reference proteome</keyword>
<reference evidence="3 4" key="1">
    <citation type="submission" date="2015-01" db="EMBL/GenBank/DDBJ databases">
        <title>The Genome Sequence of Rhinocladiella mackenzie CBS 650.93.</title>
        <authorList>
            <consortium name="The Broad Institute Genomics Platform"/>
            <person name="Cuomo C."/>
            <person name="de Hoog S."/>
            <person name="Gorbushina A."/>
            <person name="Stielow B."/>
            <person name="Teixiera M."/>
            <person name="Abouelleil A."/>
            <person name="Chapman S.B."/>
            <person name="Priest M."/>
            <person name="Young S.K."/>
            <person name="Wortman J."/>
            <person name="Nusbaum C."/>
            <person name="Birren B."/>
        </authorList>
    </citation>
    <scope>NUCLEOTIDE SEQUENCE [LARGE SCALE GENOMIC DNA]</scope>
    <source>
        <strain evidence="3 4">CBS 650.93</strain>
    </source>
</reference>
<dbReference type="GO" id="GO:0016616">
    <property type="term" value="F:oxidoreductase activity, acting on the CH-OH group of donors, NAD or NADP as acceptor"/>
    <property type="evidence" value="ECO:0007669"/>
    <property type="project" value="TreeGrafter"/>
</dbReference>
<comment type="similarity">
    <text evidence="1">Belongs to the short-chain dehydrogenases/reductases (SDR) family.</text>
</comment>
<sequence length="265" mass="27852">MNTAPTKKFCGKVVAITGATSGTGFALAEPLYEQGASLAVSGRNAQRLEVLSQALSKQQNVPEQRFIATIVDVGKEAAQVDAWVEQIISIFGKLDCAANVAGGSAGESFSLVAEKMDEEFEAAMDTNLRGVINCMRAQIPHLGRGSSVVNVSSGSAIRGILGLSLYSAAKAGVNNLTKTAAHEYGPQGVRFNVVNPGLILSPTVQNLGSEFPRRLIETTPLRRAAEPVEIARSVAYLLGDDSSFQTGCIMNVDGGYLTGIAAFWA</sequence>
<dbReference type="AlphaFoldDB" id="A0A0D2IS87"/>
<dbReference type="PANTHER" id="PTHR42760:SF45">
    <property type="entry name" value="SHORT CHAIN DEHYDROGENASE_REDUCTASE FAMILY PROTEIN, PUTATIVE (AFU_ORTHOLOGUE AFUA_3G09150)-RELATED"/>
    <property type="match status" value="1"/>
</dbReference>
<evidence type="ECO:0000313" key="4">
    <source>
        <dbReference type="Proteomes" id="UP000053617"/>
    </source>
</evidence>
<organism evidence="3 4">
    <name type="scientific">Rhinocladiella mackenziei CBS 650.93</name>
    <dbReference type="NCBI Taxonomy" id="1442369"/>
    <lineage>
        <taxon>Eukaryota</taxon>
        <taxon>Fungi</taxon>
        <taxon>Dikarya</taxon>
        <taxon>Ascomycota</taxon>
        <taxon>Pezizomycotina</taxon>
        <taxon>Eurotiomycetes</taxon>
        <taxon>Chaetothyriomycetidae</taxon>
        <taxon>Chaetothyriales</taxon>
        <taxon>Herpotrichiellaceae</taxon>
        <taxon>Rhinocladiella</taxon>
    </lineage>
</organism>
<dbReference type="GO" id="GO:0048038">
    <property type="term" value="F:quinone binding"/>
    <property type="evidence" value="ECO:0007669"/>
    <property type="project" value="TreeGrafter"/>
</dbReference>
<dbReference type="CDD" id="cd05233">
    <property type="entry name" value="SDR_c"/>
    <property type="match status" value="1"/>
</dbReference>
<dbReference type="Gene3D" id="3.40.50.720">
    <property type="entry name" value="NAD(P)-binding Rossmann-like Domain"/>
    <property type="match status" value="1"/>
</dbReference>
<dbReference type="PRINTS" id="PR00081">
    <property type="entry name" value="GDHRDH"/>
</dbReference>
<dbReference type="FunFam" id="3.40.50.720:FF:000084">
    <property type="entry name" value="Short-chain dehydrogenase reductase"/>
    <property type="match status" value="1"/>
</dbReference>
<dbReference type="PRINTS" id="PR00080">
    <property type="entry name" value="SDRFAMILY"/>
</dbReference>
<keyword evidence="2" id="KW-0521">NADP</keyword>
<protein>
    <submittedName>
        <fullName evidence="3">Uncharacterized protein</fullName>
    </submittedName>
</protein>
<evidence type="ECO:0000313" key="3">
    <source>
        <dbReference type="EMBL" id="KIX08864.1"/>
    </source>
</evidence>
<proteinExistence type="inferred from homology"/>
<dbReference type="PROSITE" id="PS00061">
    <property type="entry name" value="ADH_SHORT"/>
    <property type="match status" value="1"/>
</dbReference>
<evidence type="ECO:0000256" key="2">
    <source>
        <dbReference type="ARBA" id="ARBA00022857"/>
    </source>
</evidence>
<gene>
    <name evidence="3" type="ORF">Z518_03521</name>
</gene>
<dbReference type="InterPro" id="IPR020904">
    <property type="entry name" value="Sc_DH/Rdtase_CS"/>
</dbReference>
<dbReference type="GeneID" id="25291592"/>
<dbReference type="VEuPathDB" id="FungiDB:Z518_03521"/>
<dbReference type="Proteomes" id="UP000053617">
    <property type="component" value="Unassembled WGS sequence"/>
</dbReference>
<name>A0A0D2IS87_9EURO</name>
<dbReference type="InterPro" id="IPR002347">
    <property type="entry name" value="SDR_fam"/>
</dbReference>
<dbReference type="SUPFAM" id="SSF51735">
    <property type="entry name" value="NAD(P)-binding Rossmann-fold domains"/>
    <property type="match status" value="1"/>
</dbReference>
<dbReference type="Pfam" id="PF13561">
    <property type="entry name" value="adh_short_C2"/>
    <property type="match status" value="1"/>
</dbReference>
<evidence type="ECO:0000256" key="1">
    <source>
        <dbReference type="ARBA" id="ARBA00006484"/>
    </source>
</evidence>
<accession>A0A0D2IS87</accession>
<dbReference type="EMBL" id="KN847476">
    <property type="protein sequence ID" value="KIX08864.1"/>
    <property type="molecule type" value="Genomic_DNA"/>
</dbReference>
<dbReference type="InterPro" id="IPR036291">
    <property type="entry name" value="NAD(P)-bd_dom_sf"/>
</dbReference>
<dbReference type="RefSeq" id="XP_013276000.1">
    <property type="nucleotide sequence ID" value="XM_013420546.1"/>
</dbReference>
<dbReference type="STRING" id="1442369.A0A0D2IS87"/>
<dbReference type="PANTHER" id="PTHR42760">
    <property type="entry name" value="SHORT-CHAIN DEHYDROGENASES/REDUCTASES FAMILY MEMBER"/>
    <property type="match status" value="1"/>
</dbReference>
<dbReference type="GO" id="GO:0006633">
    <property type="term" value="P:fatty acid biosynthetic process"/>
    <property type="evidence" value="ECO:0007669"/>
    <property type="project" value="TreeGrafter"/>
</dbReference>
<dbReference type="OrthoDB" id="1669814at2759"/>